<gene>
    <name evidence="4" type="ORF">ASIM_LOCUS5180</name>
</gene>
<keyword evidence="1" id="KW-0963">Cytoplasm</keyword>
<dbReference type="OrthoDB" id="264603at2759"/>
<evidence type="ECO:0000313" key="6">
    <source>
        <dbReference type="WBParaSite" id="ASIM_0000538001-mRNA-1"/>
    </source>
</evidence>
<dbReference type="InterPro" id="IPR013783">
    <property type="entry name" value="Ig-like_fold"/>
</dbReference>
<dbReference type="InterPro" id="IPR000535">
    <property type="entry name" value="MSP_dom"/>
</dbReference>
<dbReference type="SUPFAM" id="SSF49354">
    <property type="entry name" value="PapD-like"/>
    <property type="match status" value="1"/>
</dbReference>
<accession>A0A0M3JCP7</accession>
<organism evidence="6">
    <name type="scientific">Anisakis simplex</name>
    <name type="common">Herring worm</name>
    <dbReference type="NCBI Taxonomy" id="6269"/>
    <lineage>
        <taxon>Eukaryota</taxon>
        <taxon>Metazoa</taxon>
        <taxon>Ecdysozoa</taxon>
        <taxon>Nematoda</taxon>
        <taxon>Chromadorea</taxon>
        <taxon>Rhabditida</taxon>
        <taxon>Spirurina</taxon>
        <taxon>Ascaridomorpha</taxon>
        <taxon>Ascaridoidea</taxon>
        <taxon>Anisakidae</taxon>
        <taxon>Anisakis</taxon>
        <taxon>Anisakis simplex complex</taxon>
    </lineage>
</organism>
<evidence type="ECO:0000313" key="5">
    <source>
        <dbReference type="Proteomes" id="UP000267096"/>
    </source>
</evidence>
<reference evidence="4 5" key="2">
    <citation type="submission" date="2018-11" db="EMBL/GenBank/DDBJ databases">
        <authorList>
            <consortium name="Pathogen Informatics"/>
        </authorList>
    </citation>
    <scope>NUCLEOTIDE SEQUENCE [LARGE SCALE GENOMIC DNA]</scope>
</reference>
<feature type="region of interest" description="Disordered" evidence="2">
    <location>
        <begin position="1"/>
        <end position="37"/>
    </location>
</feature>
<dbReference type="WBParaSite" id="ASIM_0000538001-mRNA-1">
    <property type="protein sequence ID" value="ASIM_0000538001-mRNA-1"/>
    <property type="gene ID" value="ASIM_0000538001"/>
</dbReference>
<dbReference type="PROSITE" id="PS50202">
    <property type="entry name" value="MSP"/>
    <property type="match status" value="1"/>
</dbReference>
<dbReference type="AlphaFoldDB" id="A0A0M3JCP7"/>
<dbReference type="PANTHER" id="PTHR22947:SF7">
    <property type="entry name" value="MSP DOMAIN-CONTAINING PROTEIN-RELATED"/>
    <property type="match status" value="1"/>
</dbReference>
<evidence type="ECO:0000259" key="3">
    <source>
        <dbReference type="PROSITE" id="PS50202"/>
    </source>
</evidence>
<dbReference type="Gene3D" id="2.60.40.10">
    <property type="entry name" value="Immunoglobulins"/>
    <property type="match status" value="1"/>
</dbReference>
<dbReference type="EMBL" id="UYRR01009845">
    <property type="protein sequence ID" value="VDK25122.1"/>
    <property type="molecule type" value="Genomic_DNA"/>
</dbReference>
<dbReference type="PANTHER" id="PTHR22947">
    <property type="entry name" value="MAJOR SPERM PROTEIN"/>
    <property type="match status" value="1"/>
</dbReference>
<dbReference type="InterPro" id="IPR051774">
    <property type="entry name" value="Sperm-specific_class_P"/>
</dbReference>
<name>A0A0M3JCP7_ANISI</name>
<reference evidence="6" key="1">
    <citation type="submission" date="2017-02" db="UniProtKB">
        <authorList>
            <consortium name="WormBaseParasite"/>
        </authorList>
    </citation>
    <scope>IDENTIFICATION</scope>
</reference>
<dbReference type="InterPro" id="IPR008962">
    <property type="entry name" value="PapD-like_sf"/>
</dbReference>
<protein>
    <recommendedName>
        <fullName evidence="1">Major sperm protein</fullName>
    </recommendedName>
</protein>
<sequence length="154" mass="16492">RERNFRTTCDNGRCSSSSTSRRSCSTTSRESCTNPCRRRCCSPGRSTSLSADPPEANVPVGGDLSTHLLRNPSGVRLAFKVKSTNNNTYRLKPVYGFVDAVGSSSIEITRTAGPPKEDKLVIQFKEAASDAADAAAIFREGAPLGDVPLPLRAT</sequence>
<proteinExistence type="predicted"/>
<evidence type="ECO:0000313" key="4">
    <source>
        <dbReference type="EMBL" id="VDK25122.1"/>
    </source>
</evidence>
<evidence type="ECO:0000256" key="2">
    <source>
        <dbReference type="SAM" id="MobiDB-lite"/>
    </source>
</evidence>
<dbReference type="Proteomes" id="UP000267096">
    <property type="component" value="Unassembled WGS sequence"/>
</dbReference>
<keyword evidence="5" id="KW-1185">Reference proteome</keyword>
<feature type="compositionally biased region" description="Low complexity" evidence="2">
    <location>
        <begin position="13"/>
        <end position="33"/>
    </location>
</feature>
<feature type="domain" description="MSP" evidence="3">
    <location>
        <begin position="48"/>
        <end position="154"/>
    </location>
</feature>
<dbReference type="Pfam" id="PF00635">
    <property type="entry name" value="Motile_Sperm"/>
    <property type="match status" value="1"/>
</dbReference>
<keyword evidence="1" id="KW-0206">Cytoskeleton</keyword>
<feature type="compositionally biased region" description="Polar residues" evidence="2">
    <location>
        <begin position="1"/>
        <end position="10"/>
    </location>
</feature>
<evidence type="ECO:0000256" key="1">
    <source>
        <dbReference type="RuleBase" id="RU003425"/>
    </source>
</evidence>
<comment type="function">
    <text evidence="1">Central component in molecular interactions underlying sperm crawling. Forms an extensive filament system that extends from sperm villipoda, along the leading edge of the pseudopod.</text>
</comment>